<dbReference type="GO" id="GO:0007204">
    <property type="term" value="P:positive regulation of cytosolic calcium ion concentration"/>
    <property type="evidence" value="ECO:0007669"/>
    <property type="project" value="TreeGrafter"/>
</dbReference>
<dbReference type="InterPro" id="IPR050119">
    <property type="entry name" value="CCR1-9-like"/>
</dbReference>
<evidence type="ECO:0000256" key="3">
    <source>
        <dbReference type="ARBA" id="ARBA00022475"/>
    </source>
</evidence>
<reference evidence="17" key="1">
    <citation type="submission" date="2022-02" db="EMBL/GenBank/DDBJ databases">
        <title>Atlantic sturgeon de novo genome assembly.</title>
        <authorList>
            <person name="Stock M."/>
            <person name="Klopp C."/>
            <person name="Guiguen Y."/>
            <person name="Cabau C."/>
            <person name="Parinello H."/>
            <person name="Santidrian Yebra-Pimentel E."/>
            <person name="Kuhl H."/>
            <person name="Dirks R.P."/>
            <person name="Guessner J."/>
            <person name="Wuertz S."/>
            <person name="Du K."/>
            <person name="Schartl M."/>
        </authorList>
    </citation>
    <scope>NUCLEOTIDE SEQUENCE</scope>
    <source>
        <strain evidence="17">STURGEONOMICS-FGT-2020</strain>
        <tissue evidence="17">Whole blood</tissue>
    </source>
</reference>
<keyword evidence="11" id="KW-0306">Gastrulation</keyword>
<dbReference type="GO" id="GO:0009897">
    <property type="term" value="C:external side of plasma membrane"/>
    <property type="evidence" value="ECO:0007669"/>
    <property type="project" value="TreeGrafter"/>
</dbReference>
<proteinExistence type="inferred from homology"/>
<evidence type="ECO:0000256" key="4">
    <source>
        <dbReference type="ARBA" id="ARBA00022692"/>
    </source>
</evidence>
<keyword evidence="2" id="KW-0217">Developmental protein</keyword>
<dbReference type="GO" id="GO:0019957">
    <property type="term" value="F:C-C chemokine binding"/>
    <property type="evidence" value="ECO:0007669"/>
    <property type="project" value="TreeGrafter"/>
</dbReference>
<evidence type="ECO:0000256" key="5">
    <source>
        <dbReference type="ARBA" id="ARBA00022989"/>
    </source>
</evidence>
<feature type="transmembrane region" description="Helical" evidence="15">
    <location>
        <begin position="92"/>
        <end position="116"/>
    </location>
</feature>
<feature type="region of interest" description="Disordered" evidence="14">
    <location>
        <begin position="1"/>
        <end position="29"/>
    </location>
</feature>
<dbReference type="GO" id="GO:0019722">
    <property type="term" value="P:calcium-mediated signaling"/>
    <property type="evidence" value="ECO:0007669"/>
    <property type="project" value="TreeGrafter"/>
</dbReference>
<evidence type="ECO:0000259" key="16">
    <source>
        <dbReference type="PROSITE" id="PS50262"/>
    </source>
</evidence>
<feature type="transmembrane region" description="Helical" evidence="15">
    <location>
        <begin position="269"/>
        <end position="292"/>
    </location>
</feature>
<keyword evidence="10" id="KW-0325">Glycoprotein</keyword>
<evidence type="ECO:0000256" key="9">
    <source>
        <dbReference type="ARBA" id="ARBA00023170"/>
    </source>
</evidence>
<sequence>MPRPSNHSAWLLPGAEPTNHTPSPPLPPPSDCDYSDWAPSLAIIPSIYLLTFAVGSLGNGLVLRAYLPWRGKRNRPQESLQRRGGPGGRSRGLTHAFIASLALADLSFVFTLPLWAAYTALGYHWPFGAALCKLSSYLAVINMYASVFSLTGLSVERYLAIVRSLSMGRLGRAGRERGSWLRLAPVLCVWALAAVLGLPALVFRTVKSHSFGDYDEEGGEGEGGQELGSRASHTACEMDYSLASSSSSSPSAEAGWNAVLGLTSTTLGFILPLAVMLLCYWSVGLAVSRHFGRRGGGKTGKGGSRNRRQQRRLLSIIATLVATFALCWLPYHLNKILSVLTELEALPYSCSFDRFLLLAHPYATCLAYVNSCLNPLLYAYLDPAFRQSCAALIGCCRQAPPSKRKSWLLGGGGVGQGSDPARAGEEHPRRGGTVRRQRFRRRPRLPPVTF</sequence>
<evidence type="ECO:0000256" key="11">
    <source>
        <dbReference type="ARBA" id="ARBA00023218"/>
    </source>
</evidence>
<name>A0AAD8FQA5_ACIOX</name>
<evidence type="ECO:0000256" key="6">
    <source>
        <dbReference type="ARBA" id="ARBA00023040"/>
    </source>
</evidence>
<feature type="domain" description="G-protein coupled receptors family 1 profile" evidence="16">
    <location>
        <begin position="58"/>
        <end position="378"/>
    </location>
</feature>
<evidence type="ECO:0000313" key="17">
    <source>
        <dbReference type="EMBL" id="KAK1135385.1"/>
    </source>
</evidence>
<evidence type="ECO:0000256" key="2">
    <source>
        <dbReference type="ARBA" id="ARBA00022473"/>
    </source>
</evidence>
<evidence type="ECO:0000256" key="10">
    <source>
        <dbReference type="ARBA" id="ARBA00023180"/>
    </source>
</evidence>
<feature type="transmembrane region" description="Helical" evidence="15">
    <location>
        <begin position="136"/>
        <end position="159"/>
    </location>
</feature>
<dbReference type="PROSITE" id="PS00237">
    <property type="entry name" value="G_PROTEIN_RECEP_F1_1"/>
    <property type="match status" value="1"/>
</dbReference>
<feature type="transmembrane region" description="Helical" evidence="15">
    <location>
        <begin position="47"/>
        <end position="67"/>
    </location>
</feature>
<dbReference type="AlphaFoldDB" id="A0AAD8FQA5"/>
<feature type="region of interest" description="Disordered" evidence="14">
    <location>
        <begin position="413"/>
        <end position="450"/>
    </location>
</feature>
<keyword evidence="9 13" id="KW-0675">Receptor</keyword>
<dbReference type="InterPro" id="IPR000276">
    <property type="entry name" value="GPCR_Rhodpsn"/>
</dbReference>
<dbReference type="InterPro" id="IPR017452">
    <property type="entry name" value="GPCR_Rhodpsn_7TM"/>
</dbReference>
<evidence type="ECO:0000256" key="7">
    <source>
        <dbReference type="ARBA" id="ARBA00023136"/>
    </source>
</evidence>
<evidence type="ECO:0000256" key="15">
    <source>
        <dbReference type="SAM" id="Phobius"/>
    </source>
</evidence>
<dbReference type="PANTHER" id="PTHR10489:SF953">
    <property type="entry name" value="APELIN RECEPTOR"/>
    <property type="match status" value="1"/>
</dbReference>
<evidence type="ECO:0000256" key="12">
    <source>
        <dbReference type="ARBA" id="ARBA00023224"/>
    </source>
</evidence>
<feature type="non-terminal residue" evidence="17">
    <location>
        <position position="450"/>
    </location>
</feature>
<keyword evidence="6 13" id="KW-0297">G-protein coupled receptor</keyword>
<evidence type="ECO:0000256" key="1">
    <source>
        <dbReference type="ARBA" id="ARBA00004236"/>
    </source>
</evidence>
<dbReference type="Pfam" id="PF00001">
    <property type="entry name" value="7tm_1"/>
    <property type="match status" value="1"/>
</dbReference>
<evidence type="ECO:0000313" key="18">
    <source>
        <dbReference type="Proteomes" id="UP001230051"/>
    </source>
</evidence>
<dbReference type="Proteomes" id="UP001230051">
    <property type="component" value="Unassembled WGS sequence"/>
</dbReference>
<evidence type="ECO:0000256" key="13">
    <source>
        <dbReference type="RuleBase" id="RU000688"/>
    </source>
</evidence>
<feature type="compositionally biased region" description="Basic residues" evidence="14">
    <location>
        <begin position="430"/>
        <end position="444"/>
    </location>
</feature>
<dbReference type="EMBL" id="JAGXEW010000712">
    <property type="protein sequence ID" value="KAK1135385.1"/>
    <property type="molecule type" value="Genomic_DNA"/>
</dbReference>
<keyword evidence="18" id="KW-1185">Reference proteome</keyword>
<keyword evidence="7 15" id="KW-0472">Membrane</keyword>
<evidence type="ECO:0000256" key="8">
    <source>
        <dbReference type="ARBA" id="ARBA00023157"/>
    </source>
</evidence>
<dbReference type="PRINTS" id="PR00237">
    <property type="entry name" value="GPCRRHODOPSN"/>
</dbReference>
<keyword evidence="3" id="KW-1003">Cell membrane</keyword>
<comment type="similarity">
    <text evidence="13">Belongs to the G-protein coupled receptor 1 family.</text>
</comment>
<keyword evidence="8" id="KW-1015">Disulfide bond</keyword>
<dbReference type="GO" id="GO:0007369">
    <property type="term" value="P:gastrulation"/>
    <property type="evidence" value="ECO:0007669"/>
    <property type="project" value="UniProtKB-KW"/>
</dbReference>
<evidence type="ECO:0000256" key="14">
    <source>
        <dbReference type="SAM" id="MobiDB-lite"/>
    </source>
</evidence>
<organism evidence="17 18">
    <name type="scientific">Acipenser oxyrinchus oxyrinchus</name>
    <dbReference type="NCBI Taxonomy" id="40147"/>
    <lineage>
        <taxon>Eukaryota</taxon>
        <taxon>Metazoa</taxon>
        <taxon>Chordata</taxon>
        <taxon>Craniata</taxon>
        <taxon>Vertebrata</taxon>
        <taxon>Euteleostomi</taxon>
        <taxon>Actinopterygii</taxon>
        <taxon>Chondrostei</taxon>
        <taxon>Acipenseriformes</taxon>
        <taxon>Acipenseridae</taxon>
        <taxon>Acipenser</taxon>
    </lineage>
</organism>
<feature type="transmembrane region" description="Helical" evidence="15">
    <location>
        <begin position="313"/>
        <end position="331"/>
    </location>
</feature>
<dbReference type="PANTHER" id="PTHR10489">
    <property type="entry name" value="CELL ADHESION MOLECULE"/>
    <property type="match status" value="1"/>
</dbReference>
<gene>
    <name evidence="17" type="primary">aplnra</name>
    <name evidence="17" type="ORF">AOXY_G38073</name>
</gene>
<comment type="caution">
    <text evidence="17">The sequence shown here is derived from an EMBL/GenBank/DDBJ whole genome shotgun (WGS) entry which is preliminary data.</text>
</comment>
<keyword evidence="5 15" id="KW-1133">Transmembrane helix</keyword>
<accession>A0AAD8FQA5</accession>
<dbReference type="PROSITE" id="PS50262">
    <property type="entry name" value="G_PROTEIN_RECEP_F1_2"/>
    <property type="match status" value="1"/>
</dbReference>
<dbReference type="SUPFAM" id="SSF81321">
    <property type="entry name" value="Family A G protein-coupled receptor-like"/>
    <property type="match status" value="1"/>
</dbReference>
<dbReference type="GO" id="GO:0016493">
    <property type="term" value="F:C-C chemokine receptor activity"/>
    <property type="evidence" value="ECO:0007669"/>
    <property type="project" value="TreeGrafter"/>
</dbReference>
<comment type="subcellular location">
    <subcellularLocation>
        <location evidence="1">Cell membrane</location>
    </subcellularLocation>
</comment>
<protein>
    <submittedName>
        <fullName evidence="17">Apelin receptor B-like</fullName>
    </submittedName>
</protein>
<keyword evidence="12 13" id="KW-0807">Transducer</keyword>
<feature type="transmembrane region" description="Helical" evidence="15">
    <location>
        <begin position="180"/>
        <end position="203"/>
    </location>
</feature>
<dbReference type="GO" id="GO:0006955">
    <property type="term" value="P:immune response"/>
    <property type="evidence" value="ECO:0007669"/>
    <property type="project" value="TreeGrafter"/>
</dbReference>
<keyword evidence="4 13" id="KW-0812">Transmembrane</keyword>
<dbReference type="GO" id="GO:0030593">
    <property type="term" value="P:neutrophil chemotaxis"/>
    <property type="evidence" value="ECO:0007669"/>
    <property type="project" value="TreeGrafter"/>
</dbReference>
<dbReference type="Gene3D" id="1.20.1070.10">
    <property type="entry name" value="Rhodopsin 7-helix transmembrane proteins"/>
    <property type="match status" value="1"/>
</dbReference>